<name>A0A2A7U416_EDWTA</name>
<dbReference type="GeneID" id="93123842"/>
<evidence type="ECO:0000256" key="2">
    <source>
        <dbReference type="ARBA" id="ARBA00007399"/>
    </source>
</evidence>
<dbReference type="EMBL" id="PDDV01000013">
    <property type="protein sequence ID" value="PEH72973.1"/>
    <property type="molecule type" value="Genomic_DNA"/>
</dbReference>
<feature type="domain" description="Pili assembly chaperone C-terminal" evidence="8">
    <location>
        <begin position="170"/>
        <end position="230"/>
    </location>
</feature>
<evidence type="ECO:0000256" key="5">
    <source>
        <dbReference type="ARBA" id="ARBA00023186"/>
    </source>
</evidence>
<protein>
    <submittedName>
        <fullName evidence="9">Pilus assembly protein PapD</fullName>
    </submittedName>
</protein>
<dbReference type="InterPro" id="IPR050643">
    <property type="entry name" value="Periplasmic_pilus_chap"/>
</dbReference>
<dbReference type="Gene3D" id="2.60.40.10">
    <property type="entry name" value="Immunoglobulins"/>
    <property type="match status" value="2"/>
</dbReference>
<evidence type="ECO:0000256" key="6">
    <source>
        <dbReference type="SAM" id="SignalP"/>
    </source>
</evidence>
<dbReference type="SUPFAM" id="SSF49584">
    <property type="entry name" value="Periplasmic chaperone C-domain"/>
    <property type="match status" value="1"/>
</dbReference>
<keyword evidence="5" id="KW-0143">Chaperone</keyword>
<comment type="similarity">
    <text evidence="2">Belongs to the periplasmic pilus chaperone family.</text>
</comment>
<evidence type="ECO:0000256" key="1">
    <source>
        <dbReference type="ARBA" id="ARBA00004418"/>
    </source>
</evidence>
<organism evidence="9 10">
    <name type="scientific">Edwardsiella tarda</name>
    <dbReference type="NCBI Taxonomy" id="636"/>
    <lineage>
        <taxon>Bacteria</taxon>
        <taxon>Pseudomonadati</taxon>
        <taxon>Pseudomonadota</taxon>
        <taxon>Gammaproteobacteria</taxon>
        <taxon>Enterobacterales</taxon>
        <taxon>Hafniaceae</taxon>
        <taxon>Edwardsiella</taxon>
    </lineage>
</organism>
<dbReference type="InterPro" id="IPR008962">
    <property type="entry name" value="PapD-like_sf"/>
</dbReference>
<dbReference type="InterPro" id="IPR036316">
    <property type="entry name" value="Pili_assmbl_chap_C_dom_sf"/>
</dbReference>
<dbReference type="RefSeq" id="WP_005293236.1">
    <property type="nucleotide sequence ID" value="NZ_CP011359.2"/>
</dbReference>
<accession>A0A2A7U416</accession>
<evidence type="ECO:0000313" key="9">
    <source>
        <dbReference type="EMBL" id="PEH72973.1"/>
    </source>
</evidence>
<dbReference type="OrthoDB" id="9131059at2"/>
<reference evidence="10" key="1">
    <citation type="submission" date="2017-09" db="EMBL/GenBank/DDBJ databases">
        <title>FDA dAtabase for Regulatory Grade micrObial Sequences (FDA-ARGOS): Supporting development and validation of Infectious Disease Dx tests.</title>
        <authorList>
            <person name="Goldberg B."/>
            <person name="Campos J."/>
            <person name="Tallon L."/>
            <person name="Sadzewicz L."/>
            <person name="Ott S."/>
            <person name="Zhao X."/>
            <person name="Nagaraj S."/>
            <person name="Vavikolanu K."/>
            <person name="Aluvathingal J."/>
            <person name="Nadendla S."/>
            <person name="Geyer C."/>
            <person name="Sichtig H."/>
        </authorList>
    </citation>
    <scope>NUCLEOTIDE SEQUENCE [LARGE SCALE GENOMIC DNA]</scope>
    <source>
        <strain evidence="10">FDAARGOS_370</strain>
    </source>
</reference>
<feature type="chain" id="PRO_5013286949" evidence="6">
    <location>
        <begin position="23"/>
        <end position="239"/>
    </location>
</feature>
<keyword evidence="3 6" id="KW-0732">Signal</keyword>
<dbReference type="AlphaFoldDB" id="A0A2A7U416"/>
<evidence type="ECO:0000313" key="10">
    <source>
        <dbReference type="Proteomes" id="UP000219788"/>
    </source>
</evidence>
<evidence type="ECO:0000256" key="4">
    <source>
        <dbReference type="ARBA" id="ARBA00022764"/>
    </source>
</evidence>
<dbReference type="InterPro" id="IPR013783">
    <property type="entry name" value="Ig-like_fold"/>
</dbReference>
<feature type="signal peptide" evidence="6">
    <location>
        <begin position="1"/>
        <end position="22"/>
    </location>
</feature>
<gene>
    <name evidence="9" type="ORF">CRM76_14045</name>
</gene>
<dbReference type="SUPFAM" id="SSF49354">
    <property type="entry name" value="PapD-like"/>
    <property type="match status" value="1"/>
</dbReference>
<feature type="domain" description="Pili assembly chaperone N-terminal" evidence="7">
    <location>
        <begin position="23"/>
        <end position="146"/>
    </location>
</feature>
<dbReference type="GO" id="GO:0071555">
    <property type="term" value="P:cell wall organization"/>
    <property type="evidence" value="ECO:0007669"/>
    <property type="project" value="InterPro"/>
</dbReference>
<keyword evidence="4" id="KW-0574">Periplasm</keyword>
<dbReference type="Proteomes" id="UP000219788">
    <property type="component" value="Unassembled WGS sequence"/>
</dbReference>
<dbReference type="GO" id="GO:0030288">
    <property type="term" value="C:outer membrane-bounded periplasmic space"/>
    <property type="evidence" value="ECO:0007669"/>
    <property type="project" value="InterPro"/>
</dbReference>
<evidence type="ECO:0000259" key="7">
    <source>
        <dbReference type="Pfam" id="PF00345"/>
    </source>
</evidence>
<dbReference type="PANTHER" id="PTHR30251">
    <property type="entry name" value="PILUS ASSEMBLY CHAPERONE"/>
    <property type="match status" value="1"/>
</dbReference>
<dbReference type="InterPro" id="IPR001829">
    <property type="entry name" value="Pili_assmbl_chaperone_bac"/>
</dbReference>
<dbReference type="InterPro" id="IPR016147">
    <property type="entry name" value="Pili_assmbl_chaperone_N"/>
</dbReference>
<dbReference type="InterPro" id="IPR016148">
    <property type="entry name" value="Pili_assmbl_chaperone_C"/>
</dbReference>
<dbReference type="PANTHER" id="PTHR30251:SF2">
    <property type="entry name" value="FIMBRIAL CHAPERONE YADV-RELATED"/>
    <property type="match status" value="1"/>
</dbReference>
<dbReference type="Pfam" id="PF02753">
    <property type="entry name" value="PapD_C"/>
    <property type="match status" value="1"/>
</dbReference>
<comment type="subcellular location">
    <subcellularLocation>
        <location evidence="1">Periplasm</location>
    </subcellularLocation>
</comment>
<comment type="caution">
    <text evidence="9">The sequence shown here is derived from an EMBL/GenBank/DDBJ whole genome shotgun (WGS) entry which is preliminary data.</text>
</comment>
<evidence type="ECO:0000256" key="3">
    <source>
        <dbReference type="ARBA" id="ARBA00022729"/>
    </source>
</evidence>
<dbReference type="STRING" id="636.AAW15_09470"/>
<sequence length="239" mass="26205">MSVIRCFTTLAVLWALLSSAHASVQINGTRVIYNADARDVSVQLTNSGKYPVLVQSWLDDGDPDTLPEKASAPFALTPPLARLREGGGQTLRLAFIATQTPPADRESVWWLNVLEIPPESDKGGNELQLQLAFRSRIKLFYRPAGLNAEQANKAVRQLRWRSAGNTLTLHNPTPYFVSLTRVSISGGPKSLTLEADMVSPYGEFSLDLPAGRTLNGQEKVVVGYVNDYGAFNSQPIQHQ</sequence>
<evidence type="ECO:0000259" key="8">
    <source>
        <dbReference type="Pfam" id="PF02753"/>
    </source>
</evidence>
<dbReference type="Pfam" id="PF00345">
    <property type="entry name" value="PapD_N"/>
    <property type="match status" value="1"/>
</dbReference>
<dbReference type="PRINTS" id="PR00969">
    <property type="entry name" value="CHAPERONPILI"/>
</dbReference>
<proteinExistence type="inferred from homology"/>